<keyword evidence="7" id="KW-0238">DNA-binding</keyword>
<dbReference type="GO" id="GO:0000715">
    <property type="term" value="P:nucleotide-excision repair, DNA damage recognition"/>
    <property type="evidence" value="ECO:0007669"/>
    <property type="project" value="TreeGrafter"/>
</dbReference>
<evidence type="ECO:0000256" key="5">
    <source>
        <dbReference type="ARBA" id="ARBA00022771"/>
    </source>
</evidence>
<evidence type="ECO:0000256" key="3">
    <source>
        <dbReference type="ARBA" id="ARBA00022723"/>
    </source>
</evidence>
<feature type="region of interest" description="Disordered" evidence="10">
    <location>
        <begin position="112"/>
        <end position="135"/>
    </location>
</feature>
<dbReference type="SUPFAM" id="SSF46955">
    <property type="entry name" value="Putative DNA-binding domain"/>
    <property type="match status" value="1"/>
</dbReference>
<keyword evidence="6" id="KW-0862">Zinc</keyword>
<evidence type="ECO:0000256" key="9">
    <source>
        <dbReference type="ARBA" id="ARBA00023242"/>
    </source>
</evidence>
<feature type="domain" description="XPA C-terminal" evidence="11">
    <location>
        <begin position="173"/>
        <end position="224"/>
    </location>
</feature>
<dbReference type="Pfam" id="PF01286">
    <property type="entry name" value="XPA_N"/>
    <property type="match status" value="1"/>
</dbReference>
<dbReference type="InterPro" id="IPR022658">
    <property type="entry name" value="XPA_CS"/>
</dbReference>
<dbReference type="CDD" id="cd21076">
    <property type="entry name" value="DBD_XPA"/>
    <property type="match status" value="1"/>
</dbReference>
<dbReference type="PANTHER" id="PTHR10142">
    <property type="entry name" value="DNA REPAIR PROTEIN COMPLEMENTING XP-A CELLS"/>
    <property type="match status" value="1"/>
</dbReference>
<keyword evidence="13" id="KW-1185">Reference proteome</keyword>
<keyword evidence="4" id="KW-0227">DNA damage</keyword>
<feature type="compositionally biased region" description="Polar residues" evidence="10">
    <location>
        <begin position="13"/>
        <end position="34"/>
    </location>
</feature>
<feature type="compositionally biased region" description="Low complexity" evidence="10">
    <location>
        <begin position="38"/>
        <end position="59"/>
    </location>
</feature>
<evidence type="ECO:0000256" key="1">
    <source>
        <dbReference type="ARBA" id="ARBA00004123"/>
    </source>
</evidence>
<dbReference type="OrthoDB" id="68328at2759"/>
<keyword evidence="3" id="KW-0479">Metal-binding</keyword>
<keyword evidence="9" id="KW-0539">Nucleus</keyword>
<comment type="similarity">
    <text evidence="2">Belongs to the XPA family.</text>
</comment>
<dbReference type="EMBL" id="VIIS01002015">
    <property type="protein sequence ID" value="KAF0289678.1"/>
    <property type="molecule type" value="Genomic_DNA"/>
</dbReference>
<dbReference type="AlphaFoldDB" id="A0A6A4VH55"/>
<sequence>MKRKHGSEEAQLGRSTETCNNGPETGPSGSQTRSIFDPEPVAKQPAPAPAAESSPLSRAQKAQIERNRQRALMLRQARLREHPSQAALDGGCDGRVLRVQGTRLVDSGGGFFIDESESEAPAGPPPLREKPAPLHITDRPDCDECGAPVASSFLVDSFDWPVCDPCQKENSDKYALITRTEAKQEYILKDEDFDKREPELRFITRRNPHNPRWGQMKLYLRLQIEERALQVWGSEEELERQHELRDKKKEKIKVNKFNKRVKELRMAVRSSVYKRELTGHEHTYGEEVYNDADDTYTRTCTECDHSQTYEKM</sequence>
<dbReference type="GO" id="GO:0070914">
    <property type="term" value="P:UV-damage excision repair"/>
    <property type="evidence" value="ECO:0007669"/>
    <property type="project" value="TreeGrafter"/>
</dbReference>
<dbReference type="InterPro" id="IPR022656">
    <property type="entry name" value="XPA_C"/>
</dbReference>
<dbReference type="Proteomes" id="UP000440578">
    <property type="component" value="Unassembled WGS sequence"/>
</dbReference>
<dbReference type="InterPro" id="IPR000465">
    <property type="entry name" value="XPA/RAD14"/>
</dbReference>
<dbReference type="PROSITE" id="PS00753">
    <property type="entry name" value="XPA_2"/>
    <property type="match status" value="1"/>
</dbReference>
<dbReference type="NCBIfam" id="TIGR00598">
    <property type="entry name" value="rad14"/>
    <property type="match status" value="1"/>
</dbReference>
<evidence type="ECO:0000256" key="4">
    <source>
        <dbReference type="ARBA" id="ARBA00022763"/>
    </source>
</evidence>
<name>A0A6A4VH55_AMPAM</name>
<feature type="region of interest" description="Disordered" evidence="10">
    <location>
        <begin position="1"/>
        <end position="70"/>
    </location>
</feature>
<keyword evidence="8" id="KW-0234">DNA repair</keyword>
<dbReference type="GO" id="GO:0003684">
    <property type="term" value="F:damaged DNA binding"/>
    <property type="evidence" value="ECO:0007669"/>
    <property type="project" value="InterPro"/>
</dbReference>
<comment type="subcellular location">
    <subcellularLocation>
        <location evidence="1">Nucleus</location>
    </subcellularLocation>
</comment>
<evidence type="ECO:0000256" key="6">
    <source>
        <dbReference type="ARBA" id="ARBA00022833"/>
    </source>
</evidence>
<dbReference type="SUPFAM" id="SSF57716">
    <property type="entry name" value="Glucocorticoid receptor-like (DNA-binding domain)"/>
    <property type="match status" value="1"/>
</dbReference>
<gene>
    <name evidence="12" type="primary">Xpac</name>
    <name evidence="12" type="ORF">FJT64_012103</name>
</gene>
<evidence type="ECO:0000256" key="10">
    <source>
        <dbReference type="SAM" id="MobiDB-lite"/>
    </source>
</evidence>
<proteinExistence type="inferred from homology"/>
<accession>A0A6A4VH55</accession>
<keyword evidence="5" id="KW-0863">Zinc-finger</keyword>
<dbReference type="GO" id="GO:1901255">
    <property type="term" value="P:nucleotide-excision repair involved in interstrand cross-link repair"/>
    <property type="evidence" value="ECO:0007669"/>
    <property type="project" value="TreeGrafter"/>
</dbReference>
<dbReference type="Pfam" id="PF05181">
    <property type="entry name" value="XPA_C"/>
    <property type="match status" value="1"/>
</dbReference>
<evidence type="ECO:0000259" key="11">
    <source>
        <dbReference type="Pfam" id="PF05181"/>
    </source>
</evidence>
<evidence type="ECO:0000256" key="2">
    <source>
        <dbReference type="ARBA" id="ARBA00005548"/>
    </source>
</evidence>
<reference evidence="12 13" key="1">
    <citation type="submission" date="2019-07" db="EMBL/GenBank/DDBJ databases">
        <title>Draft genome assembly of a fouling barnacle, Amphibalanus amphitrite (Darwin, 1854): The first reference genome for Thecostraca.</title>
        <authorList>
            <person name="Kim W."/>
        </authorList>
    </citation>
    <scope>NUCLEOTIDE SEQUENCE [LARGE SCALE GENOMIC DNA]</scope>
    <source>
        <strain evidence="12">SNU_AA5</strain>
        <tissue evidence="12">Soma without cirri and trophi</tissue>
    </source>
</reference>
<comment type="caution">
    <text evidence="12">The sequence shown here is derived from an EMBL/GenBank/DDBJ whole genome shotgun (WGS) entry which is preliminary data.</text>
</comment>
<dbReference type="GO" id="GO:0000110">
    <property type="term" value="C:nucleotide-excision repair factor 1 complex"/>
    <property type="evidence" value="ECO:0007669"/>
    <property type="project" value="TreeGrafter"/>
</dbReference>
<dbReference type="InterPro" id="IPR009061">
    <property type="entry name" value="DNA-bd_dom_put_sf"/>
</dbReference>
<organism evidence="12 13">
    <name type="scientific">Amphibalanus amphitrite</name>
    <name type="common">Striped barnacle</name>
    <name type="synonym">Balanus amphitrite</name>
    <dbReference type="NCBI Taxonomy" id="1232801"/>
    <lineage>
        <taxon>Eukaryota</taxon>
        <taxon>Metazoa</taxon>
        <taxon>Ecdysozoa</taxon>
        <taxon>Arthropoda</taxon>
        <taxon>Crustacea</taxon>
        <taxon>Multicrustacea</taxon>
        <taxon>Cirripedia</taxon>
        <taxon>Thoracica</taxon>
        <taxon>Thoracicalcarea</taxon>
        <taxon>Balanomorpha</taxon>
        <taxon>Balanoidea</taxon>
        <taxon>Balanidae</taxon>
        <taxon>Amphibalaninae</taxon>
        <taxon>Amphibalanus</taxon>
    </lineage>
</organism>
<dbReference type="GO" id="GO:0006284">
    <property type="term" value="P:base-excision repair"/>
    <property type="evidence" value="ECO:0007669"/>
    <property type="project" value="TreeGrafter"/>
</dbReference>
<evidence type="ECO:0000256" key="7">
    <source>
        <dbReference type="ARBA" id="ARBA00023125"/>
    </source>
</evidence>
<evidence type="ECO:0000256" key="8">
    <source>
        <dbReference type="ARBA" id="ARBA00023204"/>
    </source>
</evidence>
<protein>
    <submittedName>
        <fullName evidence="12">DNA repair protein complementing XP-A cells</fullName>
    </submittedName>
</protein>
<dbReference type="Gene3D" id="3.90.530.10">
    <property type="entry name" value="XPA C-terminal domain"/>
    <property type="match status" value="1"/>
</dbReference>
<dbReference type="PANTHER" id="PTHR10142:SF0">
    <property type="entry name" value="DNA REPAIR PROTEIN COMPLEMENTING XP-A CELLS"/>
    <property type="match status" value="1"/>
</dbReference>
<dbReference type="InterPro" id="IPR022652">
    <property type="entry name" value="Znf_XPA_CS"/>
</dbReference>
<dbReference type="GO" id="GO:0008270">
    <property type="term" value="F:zinc ion binding"/>
    <property type="evidence" value="ECO:0007669"/>
    <property type="project" value="UniProtKB-KW"/>
</dbReference>
<evidence type="ECO:0000313" key="13">
    <source>
        <dbReference type="Proteomes" id="UP000440578"/>
    </source>
</evidence>
<evidence type="ECO:0000313" key="12">
    <source>
        <dbReference type="EMBL" id="KAF0289678.1"/>
    </source>
</evidence>
<dbReference type="InterPro" id="IPR037129">
    <property type="entry name" value="XPA_sf"/>
</dbReference>